<dbReference type="EMBL" id="NWSH01000343">
    <property type="protein sequence ID" value="PCG77260.1"/>
    <property type="molecule type" value="Genomic_DNA"/>
</dbReference>
<dbReference type="AlphaFoldDB" id="A0A2A4K0Q8"/>
<keyword evidence="1" id="KW-0732">Signal</keyword>
<gene>
    <name evidence="2" type="ORF">B5V51_7829</name>
</gene>
<evidence type="ECO:0000256" key="1">
    <source>
        <dbReference type="SAM" id="SignalP"/>
    </source>
</evidence>
<feature type="signal peptide" evidence="1">
    <location>
        <begin position="1"/>
        <end position="19"/>
    </location>
</feature>
<evidence type="ECO:0000313" key="2">
    <source>
        <dbReference type="EMBL" id="PCG77260.1"/>
    </source>
</evidence>
<sequence>MQLNHIALLLSIALTPALSVRLPANSLNSLFQGIMSPQSTEQTLQALTLGTNKRVEPAVTRRFAVINKLPRTVMTKEPRKIIALVPNTEKIGLQNVLHKSNAIASKKPKTVVIQRKVETVTPKNVIDETQIVRNVLLRNDEAPKRVIVQKRVPQVKKEVQQKVLIAQPKATEYVKVPQKKIAVQNGNSHLPAASPVSPMAASLSSALKSAMPKSRGQFLRKIPIPPPTM</sequence>
<reference evidence="2" key="1">
    <citation type="submission" date="2017-09" db="EMBL/GenBank/DDBJ databases">
        <title>Contemporary evolution of a Lepidopteran species, Heliothis virescens, in response to modern agricultural practices.</title>
        <authorList>
            <person name="Fritz M.L."/>
            <person name="Deyonke A.M."/>
            <person name="Papanicolaou A."/>
            <person name="Micinski S."/>
            <person name="Westbrook J."/>
            <person name="Gould F."/>
        </authorList>
    </citation>
    <scope>NUCLEOTIDE SEQUENCE [LARGE SCALE GENOMIC DNA]</scope>
    <source>
        <strain evidence="2">HvINT-</strain>
        <tissue evidence="2">Whole body</tissue>
    </source>
</reference>
<protein>
    <submittedName>
        <fullName evidence="2">Uncharacterized protein</fullName>
    </submittedName>
</protein>
<comment type="caution">
    <text evidence="2">The sequence shown here is derived from an EMBL/GenBank/DDBJ whole genome shotgun (WGS) entry which is preliminary data.</text>
</comment>
<accession>A0A2A4K0Q8</accession>
<organism evidence="2">
    <name type="scientific">Heliothis virescens</name>
    <name type="common">Tobacco budworm moth</name>
    <dbReference type="NCBI Taxonomy" id="7102"/>
    <lineage>
        <taxon>Eukaryota</taxon>
        <taxon>Metazoa</taxon>
        <taxon>Ecdysozoa</taxon>
        <taxon>Arthropoda</taxon>
        <taxon>Hexapoda</taxon>
        <taxon>Insecta</taxon>
        <taxon>Pterygota</taxon>
        <taxon>Neoptera</taxon>
        <taxon>Endopterygota</taxon>
        <taxon>Lepidoptera</taxon>
        <taxon>Glossata</taxon>
        <taxon>Ditrysia</taxon>
        <taxon>Noctuoidea</taxon>
        <taxon>Noctuidae</taxon>
        <taxon>Heliothinae</taxon>
        <taxon>Heliothis</taxon>
    </lineage>
</organism>
<name>A0A2A4K0Q8_HELVI</name>
<proteinExistence type="predicted"/>
<feature type="chain" id="PRO_5012810982" evidence="1">
    <location>
        <begin position="20"/>
        <end position="229"/>
    </location>
</feature>